<reference evidence="2" key="1">
    <citation type="submission" date="2019-08" db="EMBL/GenBank/DDBJ databases">
        <authorList>
            <person name="Kucharzyk K."/>
            <person name="Murdoch R.W."/>
            <person name="Higgins S."/>
            <person name="Loffler F."/>
        </authorList>
    </citation>
    <scope>NUCLEOTIDE SEQUENCE</scope>
</reference>
<dbReference type="AlphaFoldDB" id="A0A645JNI2"/>
<organism evidence="2">
    <name type="scientific">bioreactor metagenome</name>
    <dbReference type="NCBI Taxonomy" id="1076179"/>
    <lineage>
        <taxon>unclassified sequences</taxon>
        <taxon>metagenomes</taxon>
        <taxon>ecological metagenomes</taxon>
    </lineage>
</organism>
<feature type="compositionally biased region" description="Basic and acidic residues" evidence="1">
    <location>
        <begin position="40"/>
        <end position="51"/>
    </location>
</feature>
<protein>
    <submittedName>
        <fullName evidence="2">Uncharacterized protein</fullName>
    </submittedName>
</protein>
<proteinExistence type="predicted"/>
<evidence type="ECO:0000256" key="1">
    <source>
        <dbReference type="SAM" id="MobiDB-lite"/>
    </source>
</evidence>
<feature type="region of interest" description="Disordered" evidence="1">
    <location>
        <begin position="30"/>
        <end position="77"/>
    </location>
</feature>
<accession>A0A645JNI2</accession>
<evidence type="ECO:0000313" key="2">
    <source>
        <dbReference type="EMBL" id="MPN64936.1"/>
    </source>
</evidence>
<comment type="caution">
    <text evidence="2">The sequence shown here is derived from an EMBL/GenBank/DDBJ whole genome shotgun (WGS) entry which is preliminary data.</text>
</comment>
<name>A0A645JNI2_9ZZZZ</name>
<feature type="compositionally biased region" description="Polar residues" evidence="1">
    <location>
        <begin position="52"/>
        <end position="61"/>
    </location>
</feature>
<dbReference type="EMBL" id="VSSQ01146545">
    <property type="protein sequence ID" value="MPN64936.1"/>
    <property type="molecule type" value="Genomic_DNA"/>
</dbReference>
<gene>
    <name evidence="2" type="ORF">SDC9_212715</name>
</gene>
<sequence length="77" mass="8720">MGRNTDHCYRLCIGTYPRDIDKYCQEPYPGKIHSKAQGKRNYDPSPADRRNSCSCSLSGDNGSRFYDTGMELPEHGT</sequence>